<dbReference type="RefSeq" id="WP_014559141.1">
    <property type="nucleotide sequence ID" value="NC_017464.1"/>
</dbReference>
<sequence length="289" mass="32656">MIYKIFGNTGLKVSALGLGAGEIGDYNIPDIQVDKLLNTALDLGINLIDTARGYYASEERIGKFISHRRNEFILSTKVGYGIEGYQDWTYEIVLAGIEEALGTMKTDYIDIVHLHSCDINILKRGEVIEAMQRAKDQGKIKFAAYSGENESLEYAIHSNKFDCIMTSVNICDQHSLNNLIPLAKEKHLGVIAKRAIANAPWRFAERPVGNYAEDYWIRWKEMNLPDQKNWLEIFLRFSAFADGVHSSIIGTTDINHLKSNIEIINKGPLETDLVNSIKSSYKPFWYGLT</sequence>
<dbReference type="InterPro" id="IPR023210">
    <property type="entry name" value="NADP_OxRdtase_dom"/>
</dbReference>
<protein>
    <submittedName>
        <fullName evidence="2">Putative oxidoreductase</fullName>
    </submittedName>
</protein>
<dbReference type="STRING" id="945713.IALB_0270"/>
<accession>I0AG75</accession>
<dbReference type="HOGENOM" id="CLU_023205_2_3_10"/>
<dbReference type="InterPro" id="IPR036812">
    <property type="entry name" value="NAD(P)_OxRdtase_dom_sf"/>
</dbReference>
<evidence type="ECO:0000259" key="1">
    <source>
        <dbReference type="Pfam" id="PF00248"/>
    </source>
</evidence>
<dbReference type="EMBL" id="CP003418">
    <property type="protein sequence ID" value="AFH47982.1"/>
    <property type="molecule type" value="Genomic_DNA"/>
</dbReference>
<reference evidence="2 3" key="1">
    <citation type="journal article" date="2012" name="Front. Microbiol.">
        <title>Complete genome of Ignavibacterium album, a metabolically versatile, flagellated, facultative anaerobe from the phylum Chlorobi.</title>
        <authorList>
            <person name="Liu Z."/>
            <person name="Frigaard N.-U."/>
            <person name="Vogl K."/>
            <person name="Iino T."/>
            <person name="Ohkuma M."/>
            <person name="Overmann J."/>
            <person name="Bryant D.A."/>
        </authorList>
    </citation>
    <scope>NUCLEOTIDE SEQUENCE [LARGE SCALE GENOMIC DNA]</scope>
    <source>
        <strain evidence="3">DSM 19864 / JCM 16511 / NBRC 101810 / Mat9-16</strain>
    </source>
</reference>
<dbReference type="InterPro" id="IPR053135">
    <property type="entry name" value="AKR2_Oxidoreductase"/>
</dbReference>
<keyword evidence="3" id="KW-1185">Reference proteome</keyword>
<dbReference type="Gene3D" id="3.20.20.100">
    <property type="entry name" value="NADP-dependent oxidoreductase domain"/>
    <property type="match status" value="1"/>
</dbReference>
<dbReference type="OrthoDB" id="9773828at2"/>
<dbReference type="Pfam" id="PF00248">
    <property type="entry name" value="Aldo_ket_red"/>
    <property type="match status" value="1"/>
</dbReference>
<dbReference type="PANTHER" id="PTHR43312">
    <property type="entry name" value="D-THREO-ALDOSE 1-DEHYDROGENASE"/>
    <property type="match status" value="1"/>
</dbReference>
<gene>
    <name evidence="2" type="ordered locus">IALB_0270</name>
</gene>
<proteinExistence type="predicted"/>
<dbReference type="eggNOG" id="COG0667">
    <property type="taxonomic scope" value="Bacteria"/>
</dbReference>
<dbReference type="CDD" id="cd19095">
    <property type="entry name" value="AKR_PA4992-like"/>
    <property type="match status" value="1"/>
</dbReference>
<dbReference type="PANTHER" id="PTHR43312:SF1">
    <property type="entry name" value="NADP-DEPENDENT OXIDOREDUCTASE DOMAIN-CONTAINING PROTEIN"/>
    <property type="match status" value="1"/>
</dbReference>
<evidence type="ECO:0000313" key="3">
    <source>
        <dbReference type="Proteomes" id="UP000007394"/>
    </source>
</evidence>
<evidence type="ECO:0000313" key="2">
    <source>
        <dbReference type="EMBL" id="AFH47982.1"/>
    </source>
</evidence>
<organism evidence="2 3">
    <name type="scientific">Ignavibacterium album (strain DSM 19864 / JCM 16511 / NBRC 101810 / Mat9-16)</name>
    <dbReference type="NCBI Taxonomy" id="945713"/>
    <lineage>
        <taxon>Bacteria</taxon>
        <taxon>Pseudomonadati</taxon>
        <taxon>Ignavibacteriota</taxon>
        <taxon>Ignavibacteria</taxon>
        <taxon>Ignavibacteriales</taxon>
        <taxon>Ignavibacteriaceae</taxon>
        <taxon>Ignavibacterium</taxon>
    </lineage>
</organism>
<dbReference type="SUPFAM" id="SSF51430">
    <property type="entry name" value="NAD(P)-linked oxidoreductase"/>
    <property type="match status" value="1"/>
</dbReference>
<dbReference type="KEGG" id="ial:IALB_0270"/>
<dbReference type="Proteomes" id="UP000007394">
    <property type="component" value="Chromosome"/>
</dbReference>
<dbReference type="AlphaFoldDB" id="I0AG75"/>
<name>I0AG75_IGNAJ</name>
<feature type="domain" description="NADP-dependent oxidoreductase" evidence="1">
    <location>
        <begin position="16"/>
        <end position="281"/>
    </location>
</feature>